<dbReference type="SMART" id="SM00267">
    <property type="entry name" value="GGDEF"/>
    <property type="match status" value="1"/>
</dbReference>
<dbReference type="EC" id="2.7.7.65" evidence="1"/>
<accession>A0ABS9CY85</accession>
<name>A0ABS9CY85_9RHOB</name>
<keyword evidence="5" id="KW-0808">Transferase</keyword>
<protein>
    <recommendedName>
        <fullName evidence="1">diguanylate cyclase</fullName>
        <ecNumber evidence="1">2.7.7.65</ecNumber>
    </recommendedName>
</protein>
<comment type="catalytic activity">
    <reaction evidence="2">
        <text>2 GTP = 3',3'-c-di-GMP + 2 diphosphate</text>
        <dbReference type="Rhea" id="RHEA:24898"/>
        <dbReference type="ChEBI" id="CHEBI:33019"/>
        <dbReference type="ChEBI" id="CHEBI:37565"/>
        <dbReference type="ChEBI" id="CHEBI:58805"/>
        <dbReference type="EC" id="2.7.7.65"/>
    </reaction>
</comment>
<evidence type="ECO:0000256" key="2">
    <source>
        <dbReference type="ARBA" id="ARBA00034247"/>
    </source>
</evidence>
<proteinExistence type="predicted"/>
<dbReference type="Gene3D" id="3.30.450.40">
    <property type="match status" value="1"/>
</dbReference>
<keyword evidence="5" id="KW-0548">Nucleotidyltransferase</keyword>
<feature type="domain" description="GGDEF" evidence="4">
    <location>
        <begin position="364"/>
        <end position="498"/>
    </location>
</feature>
<dbReference type="InterPro" id="IPR043128">
    <property type="entry name" value="Rev_trsase/Diguanyl_cyclase"/>
</dbReference>
<dbReference type="InterPro" id="IPR000160">
    <property type="entry name" value="GGDEF_dom"/>
</dbReference>
<gene>
    <name evidence="5" type="ORF">L0664_12400</name>
</gene>
<dbReference type="InterPro" id="IPR029787">
    <property type="entry name" value="Nucleotide_cyclase"/>
</dbReference>
<comment type="caution">
    <text evidence="5">The sequence shown here is derived from an EMBL/GenBank/DDBJ whole genome shotgun (WGS) entry which is preliminary data.</text>
</comment>
<dbReference type="InterPro" id="IPR029016">
    <property type="entry name" value="GAF-like_dom_sf"/>
</dbReference>
<dbReference type="PANTHER" id="PTHR45138:SF9">
    <property type="entry name" value="DIGUANYLATE CYCLASE DGCM-RELATED"/>
    <property type="match status" value="1"/>
</dbReference>
<evidence type="ECO:0000256" key="1">
    <source>
        <dbReference type="ARBA" id="ARBA00012528"/>
    </source>
</evidence>
<dbReference type="SUPFAM" id="SSF55073">
    <property type="entry name" value="Nucleotide cyclase"/>
    <property type="match status" value="1"/>
</dbReference>
<dbReference type="Pfam" id="PF12860">
    <property type="entry name" value="PAS_7"/>
    <property type="match status" value="1"/>
</dbReference>
<dbReference type="GO" id="GO:0052621">
    <property type="term" value="F:diguanylate cyclase activity"/>
    <property type="evidence" value="ECO:0007669"/>
    <property type="project" value="UniProtKB-EC"/>
</dbReference>
<dbReference type="PANTHER" id="PTHR45138">
    <property type="entry name" value="REGULATORY COMPONENTS OF SENSORY TRANSDUCTION SYSTEM"/>
    <property type="match status" value="1"/>
</dbReference>
<dbReference type="CDD" id="cd01949">
    <property type="entry name" value="GGDEF"/>
    <property type="match status" value="1"/>
</dbReference>
<sequence length="506" mass="56285">MNKSSKIAAAVPDPAQDGATKELSPSEIRGVLEVMEPGLLVWDDNERCVFYTDRLRQVLSMRAADLHIGMTRKDFLNGSLIRGEISEESLLAINRQFQSRETFQFDRQLRSGQVISTRARPLGENGFVVTFTDVSMERTKSTELDETIRIADEARAALATTLEQEKKRQYEAGILNEFGDWLQSCKTLDELFAIVLRYLEETLPGSQGELYIYSNSRDVLEGTLSWGRAKLQAHIHADSCWSLRRGRGYRYKRGEIGFECAHVSAITHLPIEEYSCIPIVAHGDTVGLLHVRYGGCGSVENKLTDPTAFAFKCGELISLAIANVRLRDELHEQSTRDMLTGLRNRRYCIDTMSALRSASERSGAPFAVISLDVDKFKDFNDNFGHDAGDAVLQNVASTMRDTLDAAHVPCRFGGEEFLVILPECTAQMGLEIADTLRRAIMQSQITYAGKPLPNVTISSGVAAYPETSNLVEGLLKEADLALYQAKDNGRNRVECAPPRGERNSET</sequence>
<evidence type="ECO:0000313" key="5">
    <source>
        <dbReference type="EMBL" id="MCF2871871.1"/>
    </source>
</evidence>
<dbReference type="RefSeq" id="WP_235226206.1">
    <property type="nucleotide sequence ID" value="NZ_JAKGAQ010000003.1"/>
</dbReference>
<reference evidence="5 6" key="1">
    <citation type="submission" date="2022-01" db="EMBL/GenBank/DDBJ databases">
        <title>Octadecabacter sp. nov., isolated from a marine alga.</title>
        <authorList>
            <person name="Jin M.S."/>
            <person name="Kim H.M."/>
            <person name="Han D.M."/>
            <person name="Jung J.J."/>
            <person name="Jeon C.O."/>
        </authorList>
    </citation>
    <scope>NUCLEOTIDE SEQUENCE [LARGE SCALE GENOMIC DNA]</scope>
    <source>
        <strain evidence="5 6">G9-8</strain>
    </source>
</reference>
<feature type="region of interest" description="Disordered" evidence="3">
    <location>
        <begin position="1"/>
        <end position="23"/>
    </location>
</feature>
<keyword evidence="6" id="KW-1185">Reference proteome</keyword>
<dbReference type="Gene3D" id="3.30.450.20">
    <property type="entry name" value="PAS domain"/>
    <property type="match status" value="1"/>
</dbReference>
<dbReference type="Proteomes" id="UP001200557">
    <property type="component" value="Unassembled WGS sequence"/>
</dbReference>
<dbReference type="InterPro" id="IPR050469">
    <property type="entry name" value="Diguanylate_Cyclase"/>
</dbReference>
<dbReference type="NCBIfam" id="TIGR00254">
    <property type="entry name" value="GGDEF"/>
    <property type="match status" value="1"/>
</dbReference>
<dbReference type="Pfam" id="PF00990">
    <property type="entry name" value="GGDEF"/>
    <property type="match status" value="1"/>
</dbReference>
<dbReference type="EMBL" id="JAKGAQ010000003">
    <property type="protein sequence ID" value="MCF2871871.1"/>
    <property type="molecule type" value="Genomic_DNA"/>
</dbReference>
<evidence type="ECO:0000259" key="4">
    <source>
        <dbReference type="PROSITE" id="PS50887"/>
    </source>
</evidence>
<evidence type="ECO:0000313" key="6">
    <source>
        <dbReference type="Proteomes" id="UP001200557"/>
    </source>
</evidence>
<dbReference type="PROSITE" id="PS50887">
    <property type="entry name" value="GGDEF"/>
    <property type="match status" value="1"/>
</dbReference>
<evidence type="ECO:0000256" key="3">
    <source>
        <dbReference type="SAM" id="MobiDB-lite"/>
    </source>
</evidence>
<dbReference type="SUPFAM" id="SSF55781">
    <property type="entry name" value="GAF domain-like"/>
    <property type="match status" value="1"/>
</dbReference>
<organism evidence="5 6">
    <name type="scientific">Octadecabacter dasysiphoniae</name>
    <dbReference type="NCBI Taxonomy" id="2909341"/>
    <lineage>
        <taxon>Bacteria</taxon>
        <taxon>Pseudomonadati</taxon>
        <taxon>Pseudomonadota</taxon>
        <taxon>Alphaproteobacteria</taxon>
        <taxon>Rhodobacterales</taxon>
        <taxon>Roseobacteraceae</taxon>
        <taxon>Octadecabacter</taxon>
    </lineage>
</organism>
<dbReference type="Gene3D" id="3.30.70.270">
    <property type="match status" value="1"/>
</dbReference>